<dbReference type="EMBL" id="VIWW01000001">
    <property type="protein sequence ID" value="TWG02982.1"/>
    <property type="molecule type" value="Genomic_DNA"/>
</dbReference>
<evidence type="ECO:0000313" key="1">
    <source>
        <dbReference type="EMBL" id="TWG02982.1"/>
    </source>
</evidence>
<evidence type="ECO:0000313" key="2">
    <source>
        <dbReference type="Proteomes" id="UP000318186"/>
    </source>
</evidence>
<dbReference type="RefSeq" id="WP_244318156.1">
    <property type="nucleotide sequence ID" value="NZ_VIWW01000001.1"/>
</dbReference>
<name>A0A561UUD9_9ACTN</name>
<accession>A0A561UUD9</accession>
<sequence>MTALVKAAPRLDIAVVTSALTTLEAWNPQQGAREGLWDWALSRIDVQHTDDQVISLARGMLKTTGLHGHKYAVDAVLAAVAVKMAGRGFEVTVFTSDVDDMDKFLADHRIRVERV</sequence>
<gene>
    <name evidence="1" type="ORF">FHX80_111394</name>
</gene>
<dbReference type="Proteomes" id="UP000318186">
    <property type="component" value="Unassembled WGS sequence"/>
</dbReference>
<evidence type="ECO:0008006" key="3">
    <source>
        <dbReference type="Google" id="ProtNLM"/>
    </source>
</evidence>
<proteinExistence type="predicted"/>
<dbReference type="AlphaFoldDB" id="A0A561UUD9"/>
<reference evidence="1 2" key="1">
    <citation type="submission" date="2019-06" db="EMBL/GenBank/DDBJ databases">
        <title>Sequencing the genomes of 1000 actinobacteria strains.</title>
        <authorList>
            <person name="Klenk H.-P."/>
        </authorList>
    </citation>
    <scope>NUCLEOTIDE SEQUENCE [LARGE SCALE GENOMIC DNA]</scope>
    <source>
        <strain evidence="1 2">DSM 42059</strain>
    </source>
</reference>
<comment type="caution">
    <text evidence="1">The sequence shown here is derived from an EMBL/GenBank/DDBJ whole genome shotgun (WGS) entry which is preliminary data.</text>
</comment>
<organism evidence="1 2">
    <name type="scientific">Streptomyces brevispora</name>
    <dbReference type="NCBI Taxonomy" id="887462"/>
    <lineage>
        <taxon>Bacteria</taxon>
        <taxon>Bacillati</taxon>
        <taxon>Actinomycetota</taxon>
        <taxon>Actinomycetes</taxon>
        <taxon>Kitasatosporales</taxon>
        <taxon>Streptomycetaceae</taxon>
        <taxon>Streptomyces</taxon>
    </lineage>
</organism>
<protein>
    <recommendedName>
        <fullName evidence="3">PIN domain-containing protein</fullName>
    </recommendedName>
</protein>